<organism evidence="2 3">
    <name type="scientific">Salmo trutta</name>
    <name type="common">Brown trout</name>
    <dbReference type="NCBI Taxonomy" id="8032"/>
    <lineage>
        <taxon>Eukaryota</taxon>
        <taxon>Metazoa</taxon>
        <taxon>Chordata</taxon>
        <taxon>Craniata</taxon>
        <taxon>Vertebrata</taxon>
        <taxon>Euteleostomi</taxon>
        <taxon>Actinopterygii</taxon>
        <taxon>Neopterygii</taxon>
        <taxon>Teleostei</taxon>
        <taxon>Protacanthopterygii</taxon>
        <taxon>Salmoniformes</taxon>
        <taxon>Salmonidae</taxon>
        <taxon>Salmoninae</taxon>
        <taxon>Salmo</taxon>
    </lineage>
</organism>
<feature type="region of interest" description="Disordered" evidence="1">
    <location>
        <begin position="1"/>
        <end position="34"/>
    </location>
</feature>
<name>A0A673ZV66_SALTR</name>
<dbReference type="Proteomes" id="UP000472277">
    <property type="component" value="Chromosome 4"/>
</dbReference>
<accession>A0A673ZV66</accession>
<feature type="compositionally biased region" description="Low complexity" evidence="1">
    <location>
        <begin position="21"/>
        <end position="32"/>
    </location>
</feature>
<dbReference type="AlphaFoldDB" id="A0A673ZV66"/>
<protein>
    <submittedName>
        <fullName evidence="2">Uncharacterized protein</fullName>
    </submittedName>
</protein>
<keyword evidence="3" id="KW-1185">Reference proteome</keyword>
<evidence type="ECO:0000313" key="2">
    <source>
        <dbReference type="Ensembl" id="ENSSTUP00000050597.1"/>
    </source>
</evidence>
<feature type="compositionally biased region" description="Basic and acidic residues" evidence="1">
    <location>
        <begin position="1"/>
        <end position="15"/>
    </location>
</feature>
<dbReference type="Ensembl" id="ENSSTUT00000052914.1">
    <property type="protein sequence ID" value="ENSSTUP00000050597.1"/>
    <property type="gene ID" value="ENSSTUG00000021413.1"/>
</dbReference>
<reference evidence="2" key="1">
    <citation type="submission" date="2025-08" db="UniProtKB">
        <authorList>
            <consortium name="Ensembl"/>
        </authorList>
    </citation>
    <scope>IDENTIFICATION</scope>
</reference>
<evidence type="ECO:0000256" key="1">
    <source>
        <dbReference type="SAM" id="MobiDB-lite"/>
    </source>
</evidence>
<reference evidence="2" key="2">
    <citation type="submission" date="2025-09" db="UniProtKB">
        <authorList>
            <consortium name="Ensembl"/>
        </authorList>
    </citation>
    <scope>IDENTIFICATION</scope>
</reference>
<dbReference type="InParanoid" id="A0A673ZV66"/>
<sequence>MGHHLGEEVSRREGQTEGEGETPPLSSFSPVPSLTPPLPPSVELCAVLTDTRLTLDVYHGGTAVLQVLWVSVPGQLRGLQYLRLGSEDRGALEGALEVLPHLTQLRSLAIRGTEN</sequence>
<proteinExistence type="predicted"/>
<evidence type="ECO:0000313" key="3">
    <source>
        <dbReference type="Proteomes" id="UP000472277"/>
    </source>
</evidence>